<sequence length="509" mass="59249">MRELSIISFNVNGLISFMKRRGYTESTFSRLIENICVNEEVKNNCLNVEKPDIICIQECKMSFKEDLNNSTGCPENYESYFSLAENNKRYSGVATYCLKDTIMVIEAGRGFSWLETSPRQFDINQMMKEENLKDIELSITNIKDKYGVTISEINGEGRCVITDHKHFILLNLYVPLLRSKTEEKEEKEQVLFNGIQTQNQNQTQEEPLENVDPERLRYRLAFHEYLNLSLHVLKHLCGRKVILAGDFNIILEKIDCFADFRRFLGDNKLEDCQVLNPTEILEKSSFDQIYSEMRKLNTEMIKRYNLVDVYRHYYPKIQSKYTCWNQMNQSRIRNQGARIDLFLISKEMVSESTKCEILDHIYGSDHCPILLILKMKEPESMCSLGRSKPPSICSRYLPQCKQKQSTISQFLVLSKGEIKNQCNKTIKSQDFKINCKNSDSSKKLSSNYPHCKHGIPCIKKKVTKPGINKGKLYWGCSKSDQQKCNTFAWVEEANNKNETNHNLKNFIIK</sequence>
<dbReference type="InterPro" id="IPR004808">
    <property type="entry name" value="AP_endonuc_1"/>
</dbReference>
<evidence type="ECO:0000256" key="11">
    <source>
        <dbReference type="PIRSR" id="PIRSR604808-2"/>
    </source>
</evidence>
<dbReference type="InterPro" id="IPR010666">
    <property type="entry name" value="Znf_GRF"/>
</dbReference>
<keyword evidence="16" id="KW-1185">Reference proteome</keyword>
<organism evidence="15 16">
    <name type="scientific">Cryptosporidium ubiquitum</name>
    <dbReference type="NCBI Taxonomy" id="857276"/>
    <lineage>
        <taxon>Eukaryota</taxon>
        <taxon>Sar</taxon>
        <taxon>Alveolata</taxon>
        <taxon>Apicomplexa</taxon>
        <taxon>Conoidasida</taxon>
        <taxon>Coccidia</taxon>
        <taxon>Eucoccidiorida</taxon>
        <taxon>Eimeriorina</taxon>
        <taxon>Cryptosporidiidae</taxon>
        <taxon>Cryptosporidium</taxon>
    </lineage>
</organism>
<reference evidence="15 16" key="1">
    <citation type="submission" date="2016-10" db="EMBL/GenBank/DDBJ databases">
        <title>Reductive evolution of mitochondrial metabolism and differential evolution of invasion-related proteins in Cryptosporidium.</title>
        <authorList>
            <person name="Liu S."/>
            <person name="Roellig D.M."/>
            <person name="Guo Y."/>
            <person name="Li N."/>
            <person name="Frace M.A."/>
            <person name="Tang K."/>
            <person name="Zhang L."/>
            <person name="Feng Y."/>
            <person name="Xiao L."/>
        </authorList>
    </citation>
    <scope>NUCLEOTIDE SEQUENCE [LARGE SCALE GENOMIC DNA]</scope>
    <source>
        <strain evidence="15">39726</strain>
    </source>
</reference>
<evidence type="ECO:0000256" key="3">
    <source>
        <dbReference type="ARBA" id="ARBA00013541"/>
    </source>
</evidence>
<evidence type="ECO:0000256" key="13">
    <source>
        <dbReference type="PROSITE-ProRule" id="PRU01343"/>
    </source>
</evidence>
<evidence type="ECO:0000256" key="7">
    <source>
        <dbReference type="ARBA" id="ARBA00022833"/>
    </source>
</evidence>
<dbReference type="Proteomes" id="UP000186176">
    <property type="component" value="Unassembled WGS sequence"/>
</dbReference>
<dbReference type="Pfam" id="PF06839">
    <property type="entry name" value="Zn_ribbon_GRF"/>
    <property type="match status" value="1"/>
</dbReference>
<dbReference type="PANTHER" id="PTHR22748">
    <property type="entry name" value="AP ENDONUCLEASE"/>
    <property type="match status" value="1"/>
</dbReference>
<dbReference type="GO" id="GO:0003906">
    <property type="term" value="F:DNA-(apurinic or apyrimidinic site) endonuclease activity"/>
    <property type="evidence" value="ECO:0007669"/>
    <property type="project" value="TreeGrafter"/>
</dbReference>
<dbReference type="GeneID" id="39977215"/>
<dbReference type="VEuPathDB" id="CryptoDB:cubi_00422"/>
<proteinExistence type="inferred from homology"/>
<evidence type="ECO:0000259" key="14">
    <source>
        <dbReference type="PROSITE" id="PS51999"/>
    </source>
</evidence>
<keyword evidence="11" id="KW-0464">Manganese</keyword>
<dbReference type="PROSITE" id="PS51435">
    <property type="entry name" value="AP_NUCLEASE_F1_4"/>
    <property type="match status" value="1"/>
</dbReference>
<feature type="active site" description="Proton acceptor" evidence="10">
    <location>
        <position position="366"/>
    </location>
</feature>
<keyword evidence="4 11" id="KW-0479">Metal-binding</keyword>
<dbReference type="AlphaFoldDB" id="A0A1J4MG42"/>
<feature type="binding site" evidence="11">
    <location>
        <position position="366"/>
    </location>
    <ligand>
        <name>Mg(2+)</name>
        <dbReference type="ChEBI" id="CHEBI:18420"/>
        <label>1</label>
    </ligand>
</feature>
<feature type="binding site" evidence="11">
    <location>
        <position position="58"/>
    </location>
    <ligand>
        <name>Mg(2+)</name>
        <dbReference type="ChEBI" id="CHEBI:18420"/>
        <label>1</label>
    </ligand>
</feature>
<feature type="active site" description="Proton donor/acceptor" evidence="10">
    <location>
        <position position="246"/>
    </location>
</feature>
<comment type="similarity">
    <text evidence="2">Belongs to the DNA repair enzymes AP/ExoA family.</text>
</comment>
<dbReference type="Gene3D" id="3.60.10.10">
    <property type="entry name" value="Endonuclease/exonuclease/phosphatase"/>
    <property type="match status" value="1"/>
</dbReference>
<dbReference type="OrthoDB" id="498125at2759"/>
<evidence type="ECO:0000256" key="8">
    <source>
        <dbReference type="ARBA" id="ARBA00022842"/>
    </source>
</evidence>
<dbReference type="Pfam" id="PF03372">
    <property type="entry name" value="Exo_endo_phos"/>
    <property type="match status" value="1"/>
</dbReference>
<dbReference type="GO" id="GO:0008311">
    <property type="term" value="F:double-stranded DNA 3'-5' DNA exonuclease activity"/>
    <property type="evidence" value="ECO:0007669"/>
    <property type="project" value="TreeGrafter"/>
</dbReference>
<feature type="active site" evidence="10">
    <location>
        <position position="173"/>
    </location>
</feature>
<feature type="site" description="Important for catalytic activity" evidence="12">
    <location>
        <position position="340"/>
    </location>
</feature>
<comment type="cofactor">
    <cofactor evidence="11">
        <name>Mg(2+)</name>
        <dbReference type="ChEBI" id="CHEBI:18420"/>
    </cofactor>
    <cofactor evidence="11">
        <name>Mn(2+)</name>
        <dbReference type="ChEBI" id="CHEBI:29035"/>
    </cofactor>
    <text evidence="11">Probably binds two magnesium or manganese ions per subunit.</text>
</comment>
<name>A0A1J4MG42_9CRYT</name>
<evidence type="ECO:0000256" key="1">
    <source>
        <dbReference type="ARBA" id="ARBA00001936"/>
    </source>
</evidence>
<dbReference type="InterPro" id="IPR020847">
    <property type="entry name" value="AP_endonuclease_F1_BS"/>
</dbReference>
<protein>
    <recommendedName>
        <fullName evidence="3">DNA-(apurinic or apyrimidinic site) endonuclease 2</fullName>
    </recommendedName>
</protein>
<dbReference type="PROSITE" id="PS00726">
    <property type="entry name" value="AP_NUCLEASE_F1_1"/>
    <property type="match status" value="1"/>
</dbReference>
<dbReference type="GO" id="GO:0003677">
    <property type="term" value="F:DNA binding"/>
    <property type="evidence" value="ECO:0007669"/>
    <property type="project" value="InterPro"/>
</dbReference>
<keyword evidence="9" id="KW-0539">Nucleus</keyword>
<evidence type="ECO:0000313" key="16">
    <source>
        <dbReference type="Proteomes" id="UP000186176"/>
    </source>
</evidence>
<feature type="domain" description="GRF-type" evidence="14">
    <location>
        <begin position="451"/>
        <end position="493"/>
    </location>
</feature>
<evidence type="ECO:0000256" key="9">
    <source>
        <dbReference type="ARBA" id="ARBA00023242"/>
    </source>
</evidence>
<evidence type="ECO:0000256" key="5">
    <source>
        <dbReference type="ARBA" id="ARBA00022771"/>
    </source>
</evidence>
<comment type="cofactor">
    <cofactor evidence="1">
        <name>Mn(2+)</name>
        <dbReference type="ChEBI" id="CHEBI:29035"/>
    </cofactor>
</comment>
<dbReference type="GO" id="GO:0006284">
    <property type="term" value="P:base-excision repair"/>
    <property type="evidence" value="ECO:0007669"/>
    <property type="project" value="TreeGrafter"/>
</dbReference>
<dbReference type="PROSITE" id="PS51999">
    <property type="entry name" value="ZF_GRF"/>
    <property type="match status" value="1"/>
</dbReference>
<evidence type="ECO:0000256" key="4">
    <source>
        <dbReference type="ARBA" id="ARBA00022723"/>
    </source>
</evidence>
<evidence type="ECO:0000256" key="6">
    <source>
        <dbReference type="ARBA" id="ARBA00022801"/>
    </source>
</evidence>
<dbReference type="RefSeq" id="XP_028873925.1">
    <property type="nucleotide sequence ID" value="XM_029017436.1"/>
</dbReference>
<dbReference type="InterPro" id="IPR020848">
    <property type="entry name" value="AP_endonuclease_F1_CS"/>
</dbReference>
<dbReference type="GO" id="GO:0008270">
    <property type="term" value="F:zinc ion binding"/>
    <property type="evidence" value="ECO:0007669"/>
    <property type="project" value="UniProtKB-KW"/>
</dbReference>
<accession>A0A1J4MG42</accession>
<dbReference type="InterPro" id="IPR005135">
    <property type="entry name" value="Endo/exonuclease/phosphatase"/>
</dbReference>
<dbReference type="InterPro" id="IPR036691">
    <property type="entry name" value="Endo/exonu/phosph_ase_sf"/>
</dbReference>
<keyword evidence="7" id="KW-0862">Zinc</keyword>
<evidence type="ECO:0000256" key="10">
    <source>
        <dbReference type="PIRSR" id="PIRSR604808-1"/>
    </source>
</evidence>
<dbReference type="PANTHER" id="PTHR22748:SF4">
    <property type="entry name" value="DNA-(APURINIC OR APYRIMIDINIC SITE) ENDONUCLEASE 2"/>
    <property type="match status" value="1"/>
</dbReference>
<evidence type="ECO:0000256" key="12">
    <source>
        <dbReference type="PIRSR" id="PIRSR604808-3"/>
    </source>
</evidence>
<dbReference type="GO" id="GO:0005634">
    <property type="term" value="C:nucleus"/>
    <property type="evidence" value="ECO:0007669"/>
    <property type="project" value="TreeGrafter"/>
</dbReference>
<keyword evidence="5 13" id="KW-0863">Zinc-finger</keyword>
<dbReference type="GO" id="GO:0008081">
    <property type="term" value="F:phosphoric diester hydrolase activity"/>
    <property type="evidence" value="ECO:0007669"/>
    <property type="project" value="TreeGrafter"/>
</dbReference>
<evidence type="ECO:0000256" key="2">
    <source>
        <dbReference type="ARBA" id="ARBA00007092"/>
    </source>
</evidence>
<feature type="binding site" evidence="11">
    <location>
        <position position="246"/>
    </location>
    <ligand>
        <name>Mg(2+)</name>
        <dbReference type="ChEBI" id="CHEBI:18420"/>
        <label>1</label>
    </ligand>
</feature>
<feature type="site" description="Interaction with DNA substrate" evidence="12">
    <location>
        <position position="366"/>
    </location>
</feature>
<keyword evidence="8 11" id="KW-0460">Magnesium</keyword>
<comment type="caution">
    <text evidence="15">The sequence shown here is derived from an EMBL/GenBank/DDBJ whole genome shotgun (WGS) entry which is preliminary data.</text>
</comment>
<feature type="site" description="Transition state stabilizer" evidence="12">
    <location>
        <position position="248"/>
    </location>
</feature>
<evidence type="ECO:0000313" key="15">
    <source>
        <dbReference type="EMBL" id="OII72427.1"/>
    </source>
</evidence>
<keyword evidence="6" id="KW-0378">Hydrolase</keyword>
<feature type="binding site" evidence="11">
    <location>
        <position position="365"/>
    </location>
    <ligand>
        <name>Mg(2+)</name>
        <dbReference type="ChEBI" id="CHEBI:18420"/>
        <label>1</label>
    </ligand>
</feature>
<dbReference type="EMBL" id="LRBP01000022">
    <property type="protein sequence ID" value="OII72427.1"/>
    <property type="molecule type" value="Genomic_DNA"/>
</dbReference>
<dbReference type="SUPFAM" id="SSF56219">
    <property type="entry name" value="DNase I-like"/>
    <property type="match status" value="1"/>
</dbReference>
<feature type="binding site" evidence="11">
    <location>
        <position position="10"/>
    </location>
    <ligand>
        <name>Mg(2+)</name>
        <dbReference type="ChEBI" id="CHEBI:18420"/>
        <label>1</label>
    </ligand>
</feature>
<feature type="binding site" evidence="11">
    <location>
        <position position="248"/>
    </location>
    <ligand>
        <name>Mg(2+)</name>
        <dbReference type="ChEBI" id="CHEBI:18420"/>
        <label>1</label>
    </ligand>
</feature>
<dbReference type="PROSITE" id="PS00728">
    <property type="entry name" value="AP_NUCLEASE_F1_3"/>
    <property type="match status" value="1"/>
</dbReference>
<gene>
    <name evidence="15" type="ORF">cubi_00422</name>
</gene>